<dbReference type="GO" id="GO:0004740">
    <property type="term" value="F:pyruvate dehydrogenase (acetyl-transferring) kinase activity"/>
    <property type="evidence" value="ECO:0007669"/>
    <property type="project" value="TreeGrafter"/>
</dbReference>
<dbReference type="Gene3D" id="3.30.565.10">
    <property type="entry name" value="Histidine kinase-like ATPase, C-terminal domain"/>
    <property type="match status" value="1"/>
</dbReference>
<protein>
    <recommendedName>
        <fullName evidence="7">Protein-serine/threonine kinase</fullName>
        <ecNumber evidence="7">2.7.11.-</ecNumber>
    </recommendedName>
</protein>
<name>A0AAD5U5D3_9FUNG</name>
<keyword evidence="2 7" id="KW-0808">Transferase</keyword>
<dbReference type="InterPro" id="IPR039028">
    <property type="entry name" value="BCKD/PDK"/>
</dbReference>
<keyword evidence="5 7" id="KW-0067">ATP-binding</keyword>
<dbReference type="InterPro" id="IPR018955">
    <property type="entry name" value="BCDHK/PDK_N"/>
</dbReference>
<evidence type="ECO:0000256" key="2">
    <source>
        <dbReference type="ARBA" id="ARBA00022679"/>
    </source>
</evidence>
<comment type="caution">
    <text evidence="10">The sequence shown here is derived from an EMBL/GenBank/DDBJ whole genome shotgun (WGS) entry which is preliminary data.</text>
</comment>
<evidence type="ECO:0000256" key="7">
    <source>
        <dbReference type="RuleBase" id="RU366032"/>
    </source>
</evidence>
<feature type="domain" description="Histidine kinase/HSP90-like ATPase" evidence="8">
    <location>
        <begin position="148"/>
        <end position="281"/>
    </location>
</feature>
<dbReference type="GO" id="GO:0005759">
    <property type="term" value="C:mitochondrial matrix"/>
    <property type="evidence" value="ECO:0007669"/>
    <property type="project" value="UniProtKB-SubCell"/>
</dbReference>
<comment type="similarity">
    <text evidence="1 7">Belongs to the PDK/BCKDK protein kinase family.</text>
</comment>
<evidence type="ECO:0000313" key="11">
    <source>
        <dbReference type="Proteomes" id="UP001211065"/>
    </source>
</evidence>
<accession>A0AAD5U5D3</accession>
<keyword evidence="6 7" id="KW-0496">Mitochondrion</keyword>
<evidence type="ECO:0000313" key="10">
    <source>
        <dbReference type="EMBL" id="KAJ3224996.1"/>
    </source>
</evidence>
<feature type="domain" description="Branched-chain alpha-ketoacid dehydrogenase kinase/Pyruvate dehydrogenase kinase N-terminal" evidence="9">
    <location>
        <begin position="1"/>
        <end position="100"/>
    </location>
</feature>
<evidence type="ECO:0000256" key="1">
    <source>
        <dbReference type="ARBA" id="ARBA00006155"/>
    </source>
</evidence>
<dbReference type="AlphaFoldDB" id="A0AAD5U5D3"/>
<dbReference type="Gene3D" id="1.20.140.20">
    <property type="entry name" value="Alpha-ketoacid/pyruvate dehydrogenase kinase, N-terminal domain"/>
    <property type="match status" value="1"/>
</dbReference>
<comment type="subcellular location">
    <subcellularLocation>
        <location evidence="7">Mitochondrion matrix</location>
    </subcellularLocation>
</comment>
<evidence type="ECO:0000256" key="4">
    <source>
        <dbReference type="ARBA" id="ARBA00022777"/>
    </source>
</evidence>
<dbReference type="EC" id="2.7.11.-" evidence="7"/>
<dbReference type="EMBL" id="JADGJW010000074">
    <property type="protein sequence ID" value="KAJ3224996.1"/>
    <property type="molecule type" value="Genomic_DNA"/>
</dbReference>
<dbReference type="PANTHER" id="PTHR11947:SF25">
    <property type="entry name" value="[PYRUVATE DEHYDROGENASE (ACETYL-TRANSFERRING)] KINASE 2, MITOCHONDRIAL"/>
    <property type="match status" value="1"/>
</dbReference>
<evidence type="ECO:0000256" key="5">
    <source>
        <dbReference type="ARBA" id="ARBA00022840"/>
    </source>
</evidence>
<dbReference type="Proteomes" id="UP001211065">
    <property type="component" value="Unassembled WGS sequence"/>
</dbReference>
<keyword evidence="11" id="KW-1185">Reference proteome</keyword>
<dbReference type="InterPro" id="IPR036890">
    <property type="entry name" value="HATPase_C_sf"/>
</dbReference>
<dbReference type="Pfam" id="PF02518">
    <property type="entry name" value="HATPase_c"/>
    <property type="match status" value="1"/>
</dbReference>
<sequence length="307" mass="35415">MYWEAFEKFQAIPEIKNLEDNKKFCMVLKDMLDAHIIVIQKFAMGIRETACHMEPHQCDKFLNEMLRSRIGRRVISQQHLRYSDIWEGRYPEQKHVSGIINTQCSALETVQKCTDLAGRLFKDNYQLNPPHVEIEGHFGAKLTYISGHLQYIIYELLKNSMQHTVKKHSKLPQNNKTQVPSMAEEAIAEAKKIKKTDIKNSKLPPIKVTIGQSDTEVMFRISDQGGGIPNDLINNVWSYWYVSDRNQTNFEEKPHLENLNLGMGLCIARAYANYWGGTMHGYGTDAYVKISTENEKEVTESKVRSNK</sequence>
<dbReference type="PANTHER" id="PTHR11947">
    <property type="entry name" value="PYRUVATE DEHYDROGENASE KINASE"/>
    <property type="match status" value="1"/>
</dbReference>
<evidence type="ECO:0000256" key="6">
    <source>
        <dbReference type="ARBA" id="ARBA00023128"/>
    </source>
</evidence>
<evidence type="ECO:0000259" key="8">
    <source>
        <dbReference type="Pfam" id="PF02518"/>
    </source>
</evidence>
<evidence type="ECO:0000259" key="9">
    <source>
        <dbReference type="Pfam" id="PF10436"/>
    </source>
</evidence>
<dbReference type="GO" id="GO:0005524">
    <property type="term" value="F:ATP binding"/>
    <property type="evidence" value="ECO:0007669"/>
    <property type="project" value="UniProtKB-UniRule"/>
</dbReference>
<gene>
    <name evidence="10" type="ORF">HK099_007544</name>
</gene>
<dbReference type="SUPFAM" id="SSF55874">
    <property type="entry name" value="ATPase domain of HSP90 chaperone/DNA topoisomerase II/histidine kinase"/>
    <property type="match status" value="1"/>
</dbReference>
<reference evidence="10" key="1">
    <citation type="submission" date="2020-05" db="EMBL/GenBank/DDBJ databases">
        <title>Phylogenomic resolution of chytrid fungi.</title>
        <authorList>
            <person name="Stajich J.E."/>
            <person name="Amses K."/>
            <person name="Simmons R."/>
            <person name="Seto K."/>
            <person name="Myers J."/>
            <person name="Bonds A."/>
            <person name="Quandt C.A."/>
            <person name="Barry K."/>
            <person name="Liu P."/>
            <person name="Grigoriev I."/>
            <person name="Longcore J.E."/>
            <person name="James T.Y."/>
        </authorList>
    </citation>
    <scope>NUCLEOTIDE SEQUENCE</scope>
    <source>
        <strain evidence="10">JEL0476</strain>
    </source>
</reference>
<evidence type="ECO:0000256" key="3">
    <source>
        <dbReference type="ARBA" id="ARBA00022741"/>
    </source>
</evidence>
<dbReference type="SUPFAM" id="SSF69012">
    <property type="entry name" value="alpha-ketoacid dehydrogenase kinase, N-terminal domain"/>
    <property type="match status" value="1"/>
</dbReference>
<dbReference type="GO" id="GO:0010906">
    <property type="term" value="P:regulation of glucose metabolic process"/>
    <property type="evidence" value="ECO:0007669"/>
    <property type="project" value="TreeGrafter"/>
</dbReference>
<keyword evidence="3 7" id="KW-0547">Nucleotide-binding</keyword>
<dbReference type="InterPro" id="IPR003594">
    <property type="entry name" value="HATPase_dom"/>
</dbReference>
<dbReference type="InterPro" id="IPR036784">
    <property type="entry name" value="AK/P_DHK_N_sf"/>
</dbReference>
<keyword evidence="4 7" id="KW-0418">Kinase</keyword>
<dbReference type="Pfam" id="PF10436">
    <property type="entry name" value="BCDHK_Adom3"/>
    <property type="match status" value="1"/>
</dbReference>
<proteinExistence type="inferred from homology"/>
<organism evidence="10 11">
    <name type="scientific">Clydaea vesicula</name>
    <dbReference type="NCBI Taxonomy" id="447962"/>
    <lineage>
        <taxon>Eukaryota</taxon>
        <taxon>Fungi</taxon>
        <taxon>Fungi incertae sedis</taxon>
        <taxon>Chytridiomycota</taxon>
        <taxon>Chytridiomycota incertae sedis</taxon>
        <taxon>Chytridiomycetes</taxon>
        <taxon>Lobulomycetales</taxon>
        <taxon>Lobulomycetaceae</taxon>
        <taxon>Clydaea</taxon>
    </lineage>
</organism>